<evidence type="ECO:0000313" key="1">
    <source>
        <dbReference type="EMBL" id="PBK83465.1"/>
    </source>
</evidence>
<dbReference type="Gene3D" id="1.20.930.20">
    <property type="entry name" value="Adaptor protein Cbl, N-terminal domain"/>
    <property type="match status" value="1"/>
</dbReference>
<organism evidence="1 2">
    <name type="scientific">Armillaria gallica</name>
    <name type="common">Bulbous honey fungus</name>
    <name type="synonym">Armillaria bulbosa</name>
    <dbReference type="NCBI Taxonomy" id="47427"/>
    <lineage>
        <taxon>Eukaryota</taxon>
        <taxon>Fungi</taxon>
        <taxon>Dikarya</taxon>
        <taxon>Basidiomycota</taxon>
        <taxon>Agaricomycotina</taxon>
        <taxon>Agaricomycetes</taxon>
        <taxon>Agaricomycetidae</taxon>
        <taxon>Agaricales</taxon>
        <taxon>Marasmiineae</taxon>
        <taxon>Physalacriaceae</taxon>
        <taxon>Armillaria</taxon>
    </lineage>
</organism>
<dbReference type="Proteomes" id="UP000217790">
    <property type="component" value="Unassembled WGS sequence"/>
</dbReference>
<dbReference type="InterPro" id="IPR059179">
    <property type="entry name" value="MLKL-like_MCAfunc"/>
</dbReference>
<dbReference type="CDD" id="cd21037">
    <property type="entry name" value="MLKL_NTD"/>
    <property type="match status" value="1"/>
</dbReference>
<protein>
    <submittedName>
        <fullName evidence="1">Uncharacterized protein</fullName>
    </submittedName>
</protein>
<sequence length="398" mass="44760">MTHTSDLESWIHIAKLGMAAGEMAPFPYIKGLCGCAVLVLEAIEKASKNNEDLLDLADSIGKTIETVQNTVAEHGGNSALRFRDVCAELEVYLMDLVSELSSTRRKSRGIKRFLKAKSVYDAINGYQERVREIKVDFLIRTAIDSRFTISDVKDGLRTNTDALASAIETSRQNTISNIDKHANSIYEEIRTWSVSQSRKADKLSADVQTLKERGLYKGFIRDVLPGDIYLKELFPSDCLYPPDKMFSDYNADIDGSNAPKIVRVYRRPQGHGNINEQDIMKPFHIIIDRLINLKHQNVAQIFGVCKSSDFPAIILHGTTRDSINDYSESLTAVQSLHFHIQLFNDLEIISVGFTTNLRRVGPTGYLVVTSATCISMNEAESCLWDSRLDIIFAVIWWI</sequence>
<dbReference type="AlphaFoldDB" id="A0A2H3CKA9"/>
<dbReference type="OrthoDB" id="3057797at2759"/>
<proteinExistence type="predicted"/>
<dbReference type="EMBL" id="KZ293706">
    <property type="protein sequence ID" value="PBK83465.1"/>
    <property type="molecule type" value="Genomic_DNA"/>
</dbReference>
<reference evidence="2" key="1">
    <citation type="journal article" date="2017" name="Nat. Ecol. Evol.">
        <title>Genome expansion and lineage-specific genetic innovations in the forest pathogenic fungi Armillaria.</title>
        <authorList>
            <person name="Sipos G."/>
            <person name="Prasanna A.N."/>
            <person name="Walter M.C."/>
            <person name="O'Connor E."/>
            <person name="Balint B."/>
            <person name="Krizsan K."/>
            <person name="Kiss B."/>
            <person name="Hess J."/>
            <person name="Varga T."/>
            <person name="Slot J."/>
            <person name="Riley R."/>
            <person name="Boka B."/>
            <person name="Rigling D."/>
            <person name="Barry K."/>
            <person name="Lee J."/>
            <person name="Mihaltcheva S."/>
            <person name="LaButti K."/>
            <person name="Lipzen A."/>
            <person name="Waldron R."/>
            <person name="Moloney N.M."/>
            <person name="Sperisen C."/>
            <person name="Kredics L."/>
            <person name="Vagvoelgyi C."/>
            <person name="Patrignani A."/>
            <person name="Fitzpatrick D."/>
            <person name="Nagy I."/>
            <person name="Doyle S."/>
            <person name="Anderson J.B."/>
            <person name="Grigoriev I.V."/>
            <person name="Gueldener U."/>
            <person name="Muensterkoetter M."/>
            <person name="Nagy L.G."/>
        </authorList>
    </citation>
    <scope>NUCLEOTIDE SEQUENCE [LARGE SCALE GENOMIC DNA]</scope>
    <source>
        <strain evidence="2">Ar21-2</strain>
    </source>
</reference>
<dbReference type="InterPro" id="IPR036537">
    <property type="entry name" value="Adaptor_Cbl_N_dom_sf"/>
</dbReference>
<dbReference type="GO" id="GO:0007166">
    <property type="term" value="P:cell surface receptor signaling pathway"/>
    <property type="evidence" value="ECO:0007669"/>
    <property type="project" value="InterPro"/>
</dbReference>
<evidence type="ECO:0000313" key="2">
    <source>
        <dbReference type="Proteomes" id="UP000217790"/>
    </source>
</evidence>
<name>A0A2H3CKA9_ARMGA</name>
<dbReference type="InParanoid" id="A0A2H3CKA9"/>
<keyword evidence="2" id="KW-1185">Reference proteome</keyword>
<accession>A0A2H3CKA9</accession>
<gene>
    <name evidence="1" type="ORF">ARMGADRAFT_670734</name>
</gene>